<evidence type="ECO:0000256" key="6">
    <source>
        <dbReference type="SAM" id="MobiDB-lite"/>
    </source>
</evidence>
<dbReference type="InterPro" id="IPR011009">
    <property type="entry name" value="Kinase-like_dom_sf"/>
</dbReference>
<dbReference type="OrthoDB" id="4062651at2759"/>
<feature type="region of interest" description="Disordered" evidence="6">
    <location>
        <begin position="472"/>
        <end position="539"/>
    </location>
</feature>
<evidence type="ECO:0000256" key="3">
    <source>
        <dbReference type="ARBA" id="ARBA00022741"/>
    </source>
</evidence>
<dbReference type="Gene3D" id="1.10.510.10">
    <property type="entry name" value="Transferase(Phosphotransferase) domain 1"/>
    <property type="match status" value="1"/>
</dbReference>
<dbReference type="GO" id="GO:0010506">
    <property type="term" value="P:regulation of autophagy"/>
    <property type="evidence" value="ECO:0007669"/>
    <property type="project" value="InterPro"/>
</dbReference>
<dbReference type="Pfam" id="PF00069">
    <property type="entry name" value="Pkinase"/>
    <property type="match status" value="1"/>
</dbReference>
<dbReference type="InterPro" id="IPR008271">
    <property type="entry name" value="Ser/Thr_kinase_AS"/>
</dbReference>
<feature type="compositionally biased region" description="Low complexity" evidence="6">
    <location>
        <begin position="345"/>
        <end position="359"/>
    </location>
</feature>
<dbReference type="SUPFAM" id="SSF56112">
    <property type="entry name" value="Protein kinase-like (PK-like)"/>
    <property type="match status" value="1"/>
</dbReference>
<evidence type="ECO:0000313" key="8">
    <source>
        <dbReference type="EMBL" id="SCU95936.1"/>
    </source>
</evidence>
<accession>A0A1G4JXS5</accession>
<dbReference type="GO" id="GO:0005524">
    <property type="term" value="F:ATP binding"/>
    <property type="evidence" value="ECO:0007669"/>
    <property type="project" value="UniProtKB-KW"/>
</dbReference>
<dbReference type="PANTHER" id="PTHR24348">
    <property type="entry name" value="SERINE/THREONINE-PROTEIN KINASE UNC-51-RELATED"/>
    <property type="match status" value="1"/>
</dbReference>
<dbReference type="PROSITE" id="PS50011">
    <property type="entry name" value="PROTEIN_KINASE_DOM"/>
    <property type="match status" value="1"/>
</dbReference>
<name>A0A1G4JXS5_9SACH</name>
<dbReference type="FunFam" id="1.10.510.10:FF:000942">
    <property type="entry name" value="Serine/threonine-protein kinase KSP1"/>
    <property type="match status" value="1"/>
</dbReference>
<dbReference type="SMART" id="SM00220">
    <property type="entry name" value="S_TKc"/>
    <property type="match status" value="1"/>
</dbReference>
<dbReference type="InterPro" id="IPR045269">
    <property type="entry name" value="Atg1-like"/>
</dbReference>
<keyword evidence="4" id="KW-0418">Kinase</keyword>
<evidence type="ECO:0000256" key="2">
    <source>
        <dbReference type="ARBA" id="ARBA00022679"/>
    </source>
</evidence>
<dbReference type="PANTHER" id="PTHR24348:SF22">
    <property type="entry name" value="NON-SPECIFIC SERINE_THREONINE PROTEIN KINASE"/>
    <property type="match status" value="1"/>
</dbReference>
<protein>
    <recommendedName>
        <fullName evidence="1">non-specific serine/threonine protein kinase</fullName>
        <ecNumber evidence="1">2.7.11.1</ecNumber>
    </recommendedName>
</protein>
<organism evidence="8 9">
    <name type="scientific">Lachancea meyersii CBS 8951</name>
    <dbReference type="NCBI Taxonomy" id="1266667"/>
    <lineage>
        <taxon>Eukaryota</taxon>
        <taxon>Fungi</taxon>
        <taxon>Dikarya</taxon>
        <taxon>Ascomycota</taxon>
        <taxon>Saccharomycotina</taxon>
        <taxon>Saccharomycetes</taxon>
        <taxon>Saccharomycetales</taxon>
        <taxon>Saccharomycetaceae</taxon>
        <taxon>Lachancea</taxon>
    </lineage>
</organism>
<feature type="region of interest" description="Disordered" evidence="6">
    <location>
        <begin position="382"/>
        <end position="418"/>
    </location>
</feature>
<keyword evidence="2" id="KW-0808">Transferase</keyword>
<feature type="compositionally biased region" description="Polar residues" evidence="6">
    <location>
        <begin position="529"/>
        <end position="539"/>
    </location>
</feature>
<dbReference type="EMBL" id="LT598477">
    <property type="protein sequence ID" value="SCU95936.1"/>
    <property type="molecule type" value="Genomic_DNA"/>
</dbReference>
<dbReference type="GO" id="GO:0000407">
    <property type="term" value="C:phagophore assembly site"/>
    <property type="evidence" value="ECO:0007669"/>
    <property type="project" value="TreeGrafter"/>
</dbReference>
<proteinExistence type="predicted"/>
<dbReference type="GO" id="GO:0005829">
    <property type="term" value="C:cytosol"/>
    <property type="evidence" value="ECO:0007669"/>
    <property type="project" value="TreeGrafter"/>
</dbReference>
<reference evidence="9" key="1">
    <citation type="submission" date="2016-03" db="EMBL/GenBank/DDBJ databases">
        <authorList>
            <person name="Devillers Hugo."/>
        </authorList>
    </citation>
    <scope>NUCLEOTIDE SEQUENCE [LARGE SCALE GENOMIC DNA]</scope>
</reference>
<sequence length="817" mass="91382">MSEDYDIYKEGGLLRGRYKKLDDISEGSYGYVSLANDTKTKKLVAVKYIFKSDSNDSPHSSKNGSLDSEEDEKLNQLKKHQKSMISEKVRSRLSKNVCFEALYEVDIHTKVGKHKNITELFDFFDSFIIMEYCSGGDLYEAIRADLVPKKTKMITHIASQIMEAIDFVHQKGIYHRDVKPENILIEGSDWTIKLTDWGLATTEETSSDRSVGSERYMSPELFEDNLDRDEGSEPYVCSKVDIWAIGIVMLNLVFHKNPFSVANQTDKSFCYFAANREALFDIFSTMSFDFFQVLRHSLTIDPSNRDLSSMKRELLQLGEYTLDDDYYNSLTDDGYSPTKLREDSTTPMSTSTTPITVTGGTEVNVPQISVEEITPAASINEKPREKEPVPKFTFTKRSHPQRDSGHKRANPIKIDGSDVLKNSRKPLAIPTPNTHINNFFQEYHAKENDDFNTRDFFTPPSVHNRYMEGIFSTVGTKNRGHKNRRPSSNSNQKSTPKANGSHLSASYGRRGSTISQTSPSGKYIPPHSRPSSLHNGSPNIPTITSVLGGDKDSTNVLTKNTYHEQHAMTVDNNENDLDDVLFTLEENDIDSFTNDLDGLLISNETLKKPLSGIVTVEAPASGSAGDFPDLLKSPVLKDASLKESGTNTFFEELRQQAPVPSSSYKHKPGVYVPPHHRKSFNGGMGGNQQLTPQGGETTLSVGRNSISYGGFNTRRRSSQALHSDKASLHGRSFMARNHGQATTEVQSSDIFADSNAVVFEDDEVSSSPFASHNNFQPTSYNSFKSARTGRKSSSIQDELIGSLEQYKNNWLMLQQQD</sequence>
<evidence type="ECO:0000259" key="7">
    <source>
        <dbReference type="PROSITE" id="PS50011"/>
    </source>
</evidence>
<evidence type="ECO:0000256" key="1">
    <source>
        <dbReference type="ARBA" id="ARBA00012513"/>
    </source>
</evidence>
<dbReference type="AlphaFoldDB" id="A0A1G4JXS5"/>
<dbReference type="GO" id="GO:0004674">
    <property type="term" value="F:protein serine/threonine kinase activity"/>
    <property type="evidence" value="ECO:0007669"/>
    <property type="project" value="UniProtKB-EC"/>
</dbReference>
<gene>
    <name evidence="8" type="ORF">LAME_0F14158G</name>
</gene>
<keyword evidence="3" id="KW-0547">Nucleotide-binding</keyword>
<keyword evidence="5" id="KW-0067">ATP-binding</keyword>
<feature type="region of interest" description="Disordered" evidence="6">
    <location>
        <begin position="766"/>
        <end position="788"/>
    </location>
</feature>
<dbReference type="GO" id="GO:0005776">
    <property type="term" value="C:autophagosome"/>
    <property type="evidence" value="ECO:0007669"/>
    <property type="project" value="TreeGrafter"/>
</dbReference>
<feature type="region of interest" description="Disordered" evidence="6">
    <location>
        <begin position="683"/>
        <end position="719"/>
    </location>
</feature>
<dbReference type="GO" id="GO:0016020">
    <property type="term" value="C:membrane"/>
    <property type="evidence" value="ECO:0007669"/>
    <property type="project" value="TreeGrafter"/>
</dbReference>
<feature type="compositionally biased region" description="Polar residues" evidence="6">
    <location>
        <begin position="687"/>
        <end position="707"/>
    </location>
</feature>
<feature type="region of interest" description="Disordered" evidence="6">
    <location>
        <begin position="333"/>
        <end position="359"/>
    </location>
</feature>
<keyword evidence="9" id="KW-1185">Reference proteome</keyword>
<evidence type="ECO:0000313" key="9">
    <source>
        <dbReference type="Proteomes" id="UP000191144"/>
    </source>
</evidence>
<dbReference type="Gene3D" id="3.30.200.20">
    <property type="entry name" value="Phosphorylase Kinase, domain 1"/>
    <property type="match status" value="1"/>
</dbReference>
<feature type="region of interest" description="Disordered" evidence="6">
    <location>
        <begin position="54"/>
        <end position="85"/>
    </location>
</feature>
<feature type="compositionally biased region" description="Polar residues" evidence="6">
    <location>
        <begin position="55"/>
        <end position="66"/>
    </location>
</feature>
<dbReference type="Proteomes" id="UP000191144">
    <property type="component" value="Chromosome F"/>
</dbReference>
<dbReference type="InterPro" id="IPR000719">
    <property type="entry name" value="Prot_kinase_dom"/>
</dbReference>
<dbReference type="GO" id="GO:0000045">
    <property type="term" value="P:autophagosome assembly"/>
    <property type="evidence" value="ECO:0007669"/>
    <property type="project" value="TreeGrafter"/>
</dbReference>
<dbReference type="PROSITE" id="PS00108">
    <property type="entry name" value="PROTEIN_KINASE_ST"/>
    <property type="match status" value="1"/>
</dbReference>
<feature type="domain" description="Protein kinase" evidence="7">
    <location>
        <begin position="18"/>
        <end position="327"/>
    </location>
</feature>
<feature type="compositionally biased region" description="Polar residues" evidence="6">
    <location>
        <begin position="486"/>
        <end position="504"/>
    </location>
</feature>
<dbReference type="EC" id="2.7.11.1" evidence="1"/>
<evidence type="ECO:0000256" key="4">
    <source>
        <dbReference type="ARBA" id="ARBA00022777"/>
    </source>
</evidence>
<evidence type="ECO:0000256" key="5">
    <source>
        <dbReference type="ARBA" id="ARBA00022840"/>
    </source>
</evidence>